<proteinExistence type="predicted"/>
<evidence type="ECO:0000313" key="2">
    <source>
        <dbReference type="Proteomes" id="UP001235064"/>
    </source>
</evidence>
<name>A0ABT7MWL1_9MICO</name>
<evidence type="ECO:0000313" key="1">
    <source>
        <dbReference type="EMBL" id="MDL9978837.1"/>
    </source>
</evidence>
<protein>
    <submittedName>
        <fullName evidence="1">Uncharacterized protein</fullName>
    </submittedName>
</protein>
<dbReference type="Proteomes" id="UP001235064">
    <property type="component" value="Unassembled WGS sequence"/>
</dbReference>
<dbReference type="EMBL" id="JASXSZ010000001">
    <property type="protein sequence ID" value="MDL9978837.1"/>
    <property type="molecule type" value="Genomic_DNA"/>
</dbReference>
<dbReference type="RefSeq" id="WP_286287592.1">
    <property type="nucleotide sequence ID" value="NZ_JASXSZ010000001.1"/>
</dbReference>
<keyword evidence="2" id="KW-1185">Reference proteome</keyword>
<organism evidence="1 2">
    <name type="scientific">Microbacterium candidum</name>
    <dbReference type="NCBI Taxonomy" id="3041922"/>
    <lineage>
        <taxon>Bacteria</taxon>
        <taxon>Bacillati</taxon>
        <taxon>Actinomycetota</taxon>
        <taxon>Actinomycetes</taxon>
        <taxon>Micrococcales</taxon>
        <taxon>Microbacteriaceae</taxon>
        <taxon>Microbacterium</taxon>
    </lineage>
</organism>
<accession>A0ABT7MWL1</accession>
<comment type="caution">
    <text evidence="1">The sequence shown here is derived from an EMBL/GenBank/DDBJ whole genome shotgun (WGS) entry which is preliminary data.</text>
</comment>
<gene>
    <name evidence="1" type="ORF">QSV35_05810</name>
</gene>
<reference evidence="1 2" key="1">
    <citation type="submission" date="2023-06" db="EMBL/GenBank/DDBJ databases">
        <title>Microbacterium sp. nov., isolated from a waste landfill.</title>
        <authorList>
            <person name="Wen W."/>
        </authorList>
    </citation>
    <scope>NUCLEOTIDE SEQUENCE [LARGE SCALE GENOMIC DNA]</scope>
    <source>
        <strain evidence="1 2">ASV49</strain>
    </source>
</reference>
<sequence>MTKTIPTAEECEAVRADLLDLADAGKTIAKDAAARHLMRTHKTAHDMAAKCSAAASRIRRTHSSLANAEDFMAVAVDVLADAAHALGESNHGHH</sequence>